<reference evidence="1 2" key="1">
    <citation type="submission" date="2019-12" db="EMBL/GenBank/DDBJ databases">
        <title>The draft genomic sequence of strain Chitinophaga oryziterrae JCM 16595.</title>
        <authorList>
            <person name="Zhang X."/>
        </authorList>
    </citation>
    <scope>NUCLEOTIDE SEQUENCE [LARGE SCALE GENOMIC DNA]</scope>
    <source>
        <strain evidence="1 2">JCM 16595</strain>
    </source>
</reference>
<proteinExistence type="predicted"/>
<dbReference type="RefSeq" id="WP_157303938.1">
    <property type="nucleotide sequence ID" value="NZ_BAAAZB010000027.1"/>
</dbReference>
<accession>A0A6N8JLV1</accession>
<evidence type="ECO:0000313" key="1">
    <source>
        <dbReference type="EMBL" id="MVT45152.1"/>
    </source>
</evidence>
<comment type="caution">
    <text evidence="1">The sequence shown here is derived from an EMBL/GenBank/DDBJ whole genome shotgun (WGS) entry which is preliminary data.</text>
</comment>
<organism evidence="1 2">
    <name type="scientific">Chitinophaga oryziterrae</name>
    <dbReference type="NCBI Taxonomy" id="1031224"/>
    <lineage>
        <taxon>Bacteria</taxon>
        <taxon>Pseudomonadati</taxon>
        <taxon>Bacteroidota</taxon>
        <taxon>Chitinophagia</taxon>
        <taxon>Chitinophagales</taxon>
        <taxon>Chitinophagaceae</taxon>
        <taxon>Chitinophaga</taxon>
    </lineage>
</organism>
<evidence type="ECO:0000313" key="2">
    <source>
        <dbReference type="Proteomes" id="UP000468388"/>
    </source>
</evidence>
<dbReference type="OrthoDB" id="679819at2"/>
<dbReference type="Proteomes" id="UP000468388">
    <property type="component" value="Unassembled WGS sequence"/>
</dbReference>
<name>A0A6N8JLV1_9BACT</name>
<dbReference type="EMBL" id="WRXO01000017">
    <property type="protein sequence ID" value="MVT45152.1"/>
    <property type="molecule type" value="Genomic_DNA"/>
</dbReference>
<keyword evidence="2" id="KW-1185">Reference proteome</keyword>
<gene>
    <name evidence="1" type="ORF">GO495_31480</name>
</gene>
<protein>
    <submittedName>
        <fullName evidence="1">Uncharacterized protein</fullName>
    </submittedName>
</protein>
<sequence length="123" mass="14545">MDKVIDRNNFDEVLEKYRGANAQVWLFHISHKRLAIRLSRHNEKKDLYIIGITCDYIRGPFSWKNAEIKIYKEENKEILEPVTRVVDLNADFEFITSGLVNLVTVDSLDLKYSFDDFFLEGRE</sequence>
<dbReference type="AlphaFoldDB" id="A0A6N8JLV1"/>